<evidence type="ECO:0000259" key="4">
    <source>
        <dbReference type="Pfam" id="PF00589"/>
    </source>
</evidence>
<dbReference type="AlphaFoldDB" id="A0A4S1E2X6"/>
<keyword evidence="6" id="KW-1185">Reference proteome</keyword>
<evidence type="ECO:0000256" key="2">
    <source>
        <dbReference type="ARBA" id="ARBA00022908"/>
    </source>
</evidence>
<evidence type="ECO:0000256" key="1">
    <source>
        <dbReference type="ARBA" id="ARBA00008857"/>
    </source>
</evidence>
<keyword evidence="2" id="KW-0229">DNA integration</keyword>
<comment type="caution">
    <text evidence="5">The sequence shown here is derived from an EMBL/GenBank/DDBJ whole genome shotgun (WGS) entry which is preliminary data.</text>
</comment>
<comment type="similarity">
    <text evidence="1">Belongs to the 'phage' integrase family.</text>
</comment>
<dbReference type="Pfam" id="PF00589">
    <property type="entry name" value="Phage_integrase"/>
    <property type="match status" value="1"/>
</dbReference>
<name>A0A4S1E2X6_9FLAO</name>
<dbReference type="PANTHER" id="PTHR30629:SF2">
    <property type="entry name" value="PROPHAGE INTEGRASE INTS-RELATED"/>
    <property type="match status" value="1"/>
</dbReference>
<dbReference type="EMBL" id="SRSO01000001">
    <property type="protein sequence ID" value="TGV04775.1"/>
    <property type="molecule type" value="Genomic_DNA"/>
</dbReference>
<dbReference type="GO" id="GO:0006310">
    <property type="term" value="P:DNA recombination"/>
    <property type="evidence" value="ECO:0007669"/>
    <property type="project" value="UniProtKB-KW"/>
</dbReference>
<evidence type="ECO:0000256" key="3">
    <source>
        <dbReference type="ARBA" id="ARBA00023172"/>
    </source>
</evidence>
<organism evidence="5 6">
    <name type="scientific">Flavivirga rizhaonensis</name>
    <dbReference type="NCBI Taxonomy" id="2559571"/>
    <lineage>
        <taxon>Bacteria</taxon>
        <taxon>Pseudomonadati</taxon>
        <taxon>Bacteroidota</taxon>
        <taxon>Flavobacteriia</taxon>
        <taxon>Flavobacteriales</taxon>
        <taxon>Flavobacteriaceae</taxon>
        <taxon>Flavivirga</taxon>
    </lineage>
</organism>
<keyword evidence="3" id="KW-0233">DNA recombination</keyword>
<gene>
    <name evidence="5" type="ORF">EM932_01225</name>
</gene>
<dbReference type="SUPFAM" id="SSF56349">
    <property type="entry name" value="DNA breaking-rejoining enzymes"/>
    <property type="match status" value="1"/>
</dbReference>
<dbReference type="InterPro" id="IPR002104">
    <property type="entry name" value="Integrase_catalytic"/>
</dbReference>
<dbReference type="InterPro" id="IPR011010">
    <property type="entry name" value="DNA_brk_join_enz"/>
</dbReference>
<evidence type="ECO:0000313" key="5">
    <source>
        <dbReference type="EMBL" id="TGV04775.1"/>
    </source>
</evidence>
<feature type="domain" description="Tyr recombinase" evidence="4">
    <location>
        <begin position="6"/>
        <end position="153"/>
    </location>
</feature>
<dbReference type="Proteomes" id="UP000307602">
    <property type="component" value="Unassembled WGS sequence"/>
</dbReference>
<dbReference type="InterPro" id="IPR050808">
    <property type="entry name" value="Phage_Integrase"/>
</dbReference>
<dbReference type="GO" id="GO:0015074">
    <property type="term" value="P:DNA integration"/>
    <property type="evidence" value="ECO:0007669"/>
    <property type="project" value="UniProtKB-KW"/>
</dbReference>
<dbReference type="InterPro" id="IPR013762">
    <property type="entry name" value="Integrase-like_cat_sf"/>
</dbReference>
<dbReference type="GO" id="GO:0003677">
    <property type="term" value="F:DNA binding"/>
    <property type="evidence" value="ECO:0007669"/>
    <property type="project" value="InterPro"/>
</dbReference>
<reference evidence="5 6" key="1">
    <citation type="submission" date="2019-04" db="EMBL/GenBank/DDBJ databases">
        <authorList>
            <person name="Liu A."/>
        </authorList>
    </citation>
    <scope>NUCLEOTIDE SEQUENCE [LARGE SCALE GENOMIC DNA]</scope>
    <source>
        <strain evidence="5 6">RZ03</strain>
    </source>
</reference>
<dbReference type="Gene3D" id="1.10.443.10">
    <property type="entry name" value="Intergrase catalytic core"/>
    <property type="match status" value="1"/>
</dbReference>
<evidence type="ECO:0000313" key="6">
    <source>
        <dbReference type="Proteomes" id="UP000307602"/>
    </source>
</evidence>
<accession>A0A4S1E2X6</accession>
<sequence>MLVVLLYDILLYTVARSNEVRTMKWSHVDLNSRIWTMPTSKNGRMHRVYLGDLAIKILNKARNYTDGKGYVFGSTGKISTCGIEKENLDMMCGWALSQPIRRHFDSFNIKERFYPHDLRRTGATMIAGLFGRRDFAAMALNHTNKDATDIYDQYVYDKEKNLTLDALNRAIELNY</sequence>
<proteinExistence type="inferred from homology"/>
<protein>
    <recommendedName>
        <fullName evidence="4">Tyr recombinase domain-containing protein</fullName>
    </recommendedName>
</protein>
<dbReference type="PANTHER" id="PTHR30629">
    <property type="entry name" value="PROPHAGE INTEGRASE"/>
    <property type="match status" value="1"/>
</dbReference>
<dbReference type="OrthoDB" id="9795573at2"/>